<feature type="compositionally biased region" description="Low complexity" evidence="1">
    <location>
        <begin position="51"/>
        <end position="61"/>
    </location>
</feature>
<accession>A0ABS4PWS0</accession>
<dbReference type="Proteomes" id="UP000741013">
    <property type="component" value="Unassembled WGS sequence"/>
</dbReference>
<feature type="compositionally biased region" description="Low complexity" evidence="1">
    <location>
        <begin position="214"/>
        <end position="227"/>
    </location>
</feature>
<feature type="region of interest" description="Disordered" evidence="1">
    <location>
        <begin position="201"/>
        <end position="227"/>
    </location>
</feature>
<organism evidence="4 5">
    <name type="scientific">Amycolatopsis magusensis</name>
    <dbReference type="NCBI Taxonomy" id="882444"/>
    <lineage>
        <taxon>Bacteria</taxon>
        <taxon>Bacillati</taxon>
        <taxon>Actinomycetota</taxon>
        <taxon>Actinomycetes</taxon>
        <taxon>Pseudonocardiales</taxon>
        <taxon>Pseudonocardiaceae</taxon>
        <taxon>Amycolatopsis</taxon>
    </lineage>
</organism>
<dbReference type="EMBL" id="JAGGMS010000001">
    <property type="protein sequence ID" value="MBP2183294.1"/>
    <property type="molecule type" value="Genomic_DNA"/>
</dbReference>
<reference evidence="4 5" key="1">
    <citation type="submission" date="2021-03" db="EMBL/GenBank/DDBJ databases">
        <title>Sequencing the genomes of 1000 actinobacteria strains.</title>
        <authorList>
            <person name="Klenk H.-P."/>
        </authorList>
    </citation>
    <scope>NUCLEOTIDE SEQUENCE [LARGE SCALE GENOMIC DNA]</scope>
    <source>
        <strain evidence="4 5">DSM 45510</strain>
    </source>
</reference>
<proteinExistence type="predicted"/>
<evidence type="ECO:0000259" key="3">
    <source>
        <dbReference type="SMART" id="SM00894"/>
    </source>
</evidence>
<dbReference type="SMART" id="SM00894">
    <property type="entry name" value="Excalibur"/>
    <property type="match status" value="1"/>
</dbReference>
<name>A0ABS4PWS0_9PSEU</name>
<feature type="region of interest" description="Disordered" evidence="1">
    <location>
        <begin position="43"/>
        <end position="64"/>
    </location>
</feature>
<dbReference type="SMART" id="SM00318">
    <property type="entry name" value="SNc"/>
    <property type="match status" value="1"/>
</dbReference>
<dbReference type="InterPro" id="IPR016071">
    <property type="entry name" value="Staphylococal_nuclease_OB-fold"/>
</dbReference>
<keyword evidence="4" id="KW-0378">Hydrolase</keyword>
<gene>
    <name evidence="4" type="ORF">JOM49_004820</name>
</gene>
<feature type="compositionally biased region" description="Basic and acidic residues" evidence="1">
    <location>
        <begin position="261"/>
        <end position="272"/>
    </location>
</feature>
<evidence type="ECO:0000313" key="4">
    <source>
        <dbReference type="EMBL" id="MBP2183294.1"/>
    </source>
</evidence>
<dbReference type="Gene3D" id="2.40.50.90">
    <property type="match status" value="1"/>
</dbReference>
<dbReference type="GO" id="GO:0004519">
    <property type="term" value="F:endonuclease activity"/>
    <property type="evidence" value="ECO:0007669"/>
    <property type="project" value="UniProtKB-KW"/>
</dbReference>
<dbReference type="SUPFAM" id="SSF50199">
    <property type="entry name" value="Staphylococcal nuclease"/>
    <property type="match status" value="1"/>
</dbReference>
<dbReference type="Pfam" id="PF00565">
    <property type="entry name" value="SNase"/>
    <property type="match status" value="1"/>
</dbReference>
<keyword evidence="4" id="KW-0540">Nuclease</keyword>
<dbReference type="RefSeq" id="WP_245369449.1">
    <property type="nucleotide sequence ID" value="NZ_JAGGMS010000001.1"/>
</dbReference>
<evidence type="ECO:0000259" key="2">
    <source>
        <dbReference type="SMART" id="SM00318"/>
    </source>
</evidence>
<dbReference type="InterPro" id="IPR035437">
    <property type="entry name" value="SNase_OB-fold_sf"/>
</dbReference>
<keyword evidence="4" id="KW-0255">Endonuclease</keyword>
<comment type="caution">
    <text evidence="4">The sequence shown here is derived from an EMBL/GenBank/DDBJ whole genome shotgun (WGS) entry which is preliminary data.</text>
</comment>
<sequence>MSTTKPGLPQSPMKRMPKWLKITLSVFAVLFVLALIFGESAPEKPAPPAAAPTTTTSTPASKVPQPAEYVVAGVEDGDTVELTGPAGTISARILGIETPPPTGDSCFRDEAYQWANLALSGKEVTAVVDEVQRTVVSLVLADGTDYVTQTLQTGRAKFAADAALGTAAAGLRTAEAAAKAAGLGLWAQPCGGVITSAPKQAAVPQPAPAPAPAPTKQAAPPKTTAPVEAPEPAAAYYKNCDAARAAGAAPLSAGDPGYSLKLDRDKDGIACE</sequence>
<evidence type="ECO:0000256" key="1">
    <source>
        <dbReference type="SAM" id="MobiDB-lite"/>
    </source>
</evidence>
<dbReference type="Pfam" id="PF05901">
    <property type="entry name" value="Excalibur"/>
    <property type="match status" value="1"/>
</dbReference>
<evidence type="ECO:0000313" key="5">
    <source>
        <dbReference type="Proteomes" id="UP000741013"/>
    </source>
</evidence>
<dbReference type="InterPro" id="IPR008613">
    <property type="entry name" value="Excalibur_Ca-bd_domain"/>
</dbReference>
<feature type="domain" description="TNase-like" evidence="2">
    <location>
        <begin position="65"/>
        <end position="188"/>
    </location>
</feature>
<protein>
    <submittedName>
        <fullName evidence="4">Endonuclease YncB(Thermonuclease family)</fullName>
    </submittedName>
</protein>
<keyword evidence="5" id="KW-1185">Reference proteome</keyword>
<feature type="domain" description="Excalibur calcium-binding" evidence="3">
    <location>
        <begin position="236"/>
        <end position="272"/>
    </location>
</feature>
<feature type="region of interest" description="Disordered" evidence="1">
    <location>
        <begin position="248"/>
        <end position="272"/>
    </location>
</feature>